<keyword evidence="3" id="KW-1185">Reference proteome</keyword>
<dbReference type="InterPro" id="IPR050796">
    <property type="entry name" value="SCF_F-box_component"/>
</dbReference>
<feature type="domain" description="F-box associated beta-propeller type 3" evidence="1">
    <location>
        <begin position="120"/>
        <end position="317"/>
    </location>
</feature>
<accession>A0A835H4T4</accession>
<proteinExistence type="predicted"/>
<name>A0A835H4T4_9MAGN</name>
<dbReference type="Pfam" id="PF08268">
    <property type="entry name" value="FBA_3"/>
    <property type="match status" value="1"/>
</dbReference>
<dbReference type="PANTHER" id="PTHR31672:SF13">
    <property type="entry name" value="F-BOX PROTEIN CPR30-LIKE"/>
    <property type="match status" value="1"/>
</dbReference>
<dbReference type="EMBL" id="JADFTS010000008">
    <property type="protein sequence ID" value="KAF9591767.1"/>
    <property type="molecule type" value="Genomic_DNA"/>
</dbReference>
<dbReference type="InterPro" id="IPR017451">
    <property type="entry name" value="F-box-assoc_interact_dom"/>
</dbReference>
<organism evidence="2 3">
    <name type="scientific">Coptis chinensis</name>
    <dbReference type="NCBI Taxonomy" id="261450"/>
    <lineage>
        <taxon>Eukaryota</taxon>
        <taxon>Viridiplantae</taxon>
        <taxon>Streptophyta</taxon>
        <taxon>Embryophyta</taxon>
        <taxon>Tracheophyta</taxon>
        <taxon>Spermatophyta</taxon>
        <taxon>Magnoliopsida</taxon>
        <taxon>Ranunculales</taxon>
        <taxon>Ranunculaceae</taxon>
        <taxon>Coptidoideae</taxon>
        <taxon>Coptis</taxon>
    </lineage>
</organism>
<dbReference type="AlphaFoldDB" id="A0A835H4T4"/>
<comment type="caution">
    <text evidence="2">The sequence shown here is derived from an EMBL/GenBank/DDBJ whole genome shotgun (WGS) entry which is preliminary data.</text>
</comment>
<dbReference type="NCBIfam" id="TIGR01640">
    <property type="entry name" value="F_box_assoc_1"/>
    <property type="match status" value="1"/>
</dbReference>
<dbReference type="Proteomes" id="UP000631114">
    <property type="component" value="Unassembled WGS sequence"/>
</dbReference>
<sequence>MDTDVLCEEMSLDMVLQVFTLGTTRWRRLEGVIPKFYRTSKDFGTLVNGNLHWISGECDKIAVFNVALAKFHEIQSPFHMPEPDIRKISLRVIEERLCFIAPVQRLDFLNEPDFQPKLDVIGFVNGLLCLSENPLLCDYPVFYYICNPFTGEHVALPRARGLEMVQVSAFGFDSNTSQYKVIRFYYERNGGEVFTWGSSRWRKIEKGVPTNTIGYPYGMYVSNHLHWISCGDDSPLRIVYFNMAAEDVHEIEPPTLVGQDVTCNVSLGVIEERLVLFCERKFDNVCYEIWVMKDYGMQGSWAKEYFFSPEVAKCLSDSSTHTVTN</sequence>
<protein>
    <recommendedName>
        <fullName evidence="1">F-box associated beta-propeller type 3 domain-containing protein</fullName>
    </recommendedName>
</protein>
<gene>
    <name evidence="2" type="ORF">IFM89_007097</name>
</gene>
<reference evidence="2 3" key="1">
    <citation type="submission" date="2020-10" db="EMBL/GenBank/DDBJ databases">
        <title>The Coptis chinensis genome and diversification of protoberbering-type alkaloids.</title>
        <authorList>
            <person name="Wang B."/>
            <person name="Shu S."/>
            <person name="Song C."/>
            <person name="Liu Y."/>
        </authorList>
    </citation>
    <scope>NUCLEOTIDE SEQUENCE [LARGE SCALE GENOMIC DNA]</scope>
    <source>
        <strain evidence="2">HL-2020</strain>
        <tissue evidence="2">Leaf</tissue>
    </source>
</reference>
<dbReference type="OrthoDB" id="610337at2759"/>
<dbReference type="PANTHER" id="PTHR31672">
    <property type="entry name" value="BNACNNG10540D PROTEIN"/>
    <property type="match status" value="1"/>
</dbReference>
<evidence type="ECO:0000313" key="3">
    <source>
        <dbReference type="Proteomes" id="UP000631114"/>
    </source>
</evidence>
<evidence type="ECO:0000313" key="2">
    <source>
        <dbReference type="EMBL" id="KAF9591767.1"/>
    </source>
</evidence>
<evidence type="ECO:0000259" key="1">
    <source>
        <dbReference type="Pfam" id="PF08268"/>
    </source>
</evidence>
<dbReference type="InterPro" id="IPR013187">
    <property type="entry name" value="F-box-assoc_dom_typ3"/>
</dbReference>